<dbReference type="NCBIfam" id="TIGR00369">
    <property type="entry name" value="unchar_dom_1"/>
    <property type="match status" value="1"/>
</dbReference>
<accession>A0A850T311</accession>
<dbReference type="SUPFAM" id="SSF54637">
    <property type="entry name" value="Thioesterase/thiol ester dehydrase-isomerase"/>
    <property type="match status" value="1"/>
</dbReference>
<dbReference type="AlphaFoldDB" id="A0A850T311"/>
<organism evidence="4 5">
    <name type="scientific">Desulfobacter latus</name>
    <dbReference type="NCBI Taxonomy" id="2292"/>
    <lineage>
        <taxon>Bacteria</taxon>
        <taxon>Pseudomonadati</taxon>
        <taxon>Thermodesulfobacteriota</taxon>
        <taxon>Desulfobacteria</taxon>
        <taxon>Desulfobacterales</taxon>
        <taxon>Desulfobacteraceae</taxon>
        <taxon>Desulfobacter</taxon>
    </lineage>
</organism>
<protein>
    <submittedName>
        <fullName evidence="4">PaaI family thioesterase</fullName>
    </submittedName>
</protein>
<dbReference type="InterPro" id="IPR039298">
    <property type="entry name" value="ACOT13"/>
</dbReference>
<dbReference type="Pfam" id="PF03061">
    <property type="entry name" value="4HBT"/>
    <property type="match status" value="1"/>
</dbReference>
<keyword evidence="5" id="KW-1185">Reference proteome</keyword>
<dbReference type="InterPro" id="IPR003736">
    <property type="entry name" value="PAAI_dom"/>
</dbReference>
<name>A0A850T311_9BACT</name>
<dbReference type="CDD" id="cd03443">
    <property type="entry name" value="PaaI_thioesterase"/>
    <property type="match status" value="1"/>
</dbReference>
<dbReference type="Proteomes" id="UP000553343">
    <property type="component" value="Unassembled WGS sequence"/>
</dbReference>
<dbReference type="EMBL" id="JACADJ010000002">
    <property type="protein sequence ID" value="NWH03582.1"/>
    <property type="molecule type" value="Genomic_DNA"/>
</dbReference>
<feature type="domain" description="Thioesterase" evidence="3">
    <location>
        <begin position="52"/>
        <end position="126"/>
    </location>
</feature>
<dbReference type="GO" id="GO:0047617">
    <property type="term" value="F:fatty acyl-CoA hydrolase activity"/>
    <property type="evidence" value="ECO:0007669"/>
    <property type="project" value="InterPro"/>
</dbReference>
<evidence type="ECO:0000256" key="2">
    <source>
        <dbReference type="ARBA" id="ARBA00022801"/>
    </source>
</evidence>
<dbReference type="PANTHER" id="PTHR21660:SF1">
    <property type="entry name" value="ACYL-COENZYME A THIOESTERASE 13"/>
    <property type="match status" value="1"/>
</dbReference>
<keyword evidence="2" id="KW-0378">Hydrolase</keyword>
<evidence type="ECO:0000259" key="3">
    <source>
        <dbReference type="Pfam" id="PF03061"/>
    </source>
</evidence>
<dbReference type="Gene3D" id="3.10.129.10">
    <property type="entry name" value="Hotdog Thioesterase"/>
    <property type="match status" value="1"/>
</dbReference>
<sequence length="146" mass="15967">MFDYPLYLKQLTAGEPVNNPFLDFLQIKVEAVEKGYARFSMEIRPEFIQGAGIMQGGLGVALSSEATAHAVMSTLAPGENLTTIELKNNFLSMASKGRLIAEATVFKRGRTLVLVDCIVKDDTGKDISKSSATLMVIPPRNETERI</sequence>
<evidence type="ECO:0000313" key="5">
    <source>
        <dbReference type="Proteomes" id="UP000553343"/>
    </source>
</evidence>
<dbReference type="InterPro" id="IPR029069">
    <property type="entry name" value="HotDog_dom_sf"/>
</dbReference>
<reference evidence="4 5" key="1">
    <citation type="submission" date="2020-06" db="EMBL/GenBank/DDBJ databases">
        <title>High-quality draft genome of sulfate reducer Desulfobacter latus type strain AcrS2 isolated from marine sediment.</title>
        <authorList>
            <person name="Hoppe M."/>
            <person name="Larsen C.K."/>
            <person name="Marshall I.P.G."/>
            <person name="Schramm A."/>
            <person name="Marietou A.G."/>
        </authorList>
    </citation>
    <scope>NUCLEOTIDE SEQUENCE [LARGE SCALE GENOMIC DNA]</scope>
    <source>
        <strain evidence="4 5">AcRS2</strain>
    </source>
</reference>
<dbReference type="InterPro" id="IPR006683">
    <property type="entry name" value="Thioestr_dom"/>
</dbReference>
<proteinExistence type="inferred from homology"/>
<comment type="similarity">
    <text evidence="1">Belongs to the thioesterase PaaI family.</text>
</comment>
<dbReference type="PANTHER" id="PTHR21660">
    <property type="entry name" value="THIOESTERASE SUPERFAMILY MEMBER-RELATED"/>
    <property type="match status" value="1"/>
</dbReference>
<evidence type="ECO:0000256" key="1">
    <source>
        <dbReference type="ARBA" id="ARBA00008324"/>
    </source>
</evidence>
<gene>
    <name evidence="4" type="ORF">HXW94_00995</name>
</gene>
<dbReference type="RefSeq" id="WP_178365026.1">
    <property type="nucleotide sequence ID" value="NZ_JACADJ010000002.1"/>
</dbReference>
<comment type="caution">
    <text evidence="4">The sequence shown here is derived from an EMBL/GenBank/DDBJ whole genome shotgun (WGS) entry which is preliminary data.</text>
</comment>
<evidence type="ECO:0000313" key="4">
    <source>
        <dbReference type="EMBL" id="NWH03582.1"/>
    </source>
</evidence>